<comment type="function">
    <text evidence="4">Nucleoside triphosphate pyrophosphatase that hydrolyzes 7-methyl-GTP (m(7)GTP). May have a dual role in cell division arrest and in preventing the incorporation of modified nucleotides into cellular nucleic acids.</text>
</comment>
<keyword evidence="2 4" id="KW-0378">Hydrolase</keyword>
<sequence>MTDQKRIVLASGSTFRADILRNAGLTIEQIPSTLDERALEAPLAQADVLPEDRAEILAEAKAGQVSQAQIGAWVIGCDQILSFEGEVLHKPKDMDEARRRLIALSGKTHMLHSAVVLAKDGQTVWRHVEPCKMVMREFDPGFVGRHLASTGDAVLSSVGAYQIEGPGAQLFQSIGGDLFSIMGLPLLPLLNALRKENVIDG</sequence>
<dbReference type="PANTHER" id="PTHR43213">
    <property type="entry name" value="BIFUNCTIONAL DTTP/UTP PYROPHOSPHATASE/METHYLTRANSFERASE PROTEIN-RELATED"/>
    <property type="match status" value="1"/>
</dbReference>
<feature type="site" description="Important for substrate specificity" evidence="4">
    <location>
        <position position="164"/>
    </location>
</feature>
<comment type="caution">
    <text evidence="4">Lacks conserved residue(s) required for the propagation of feature annotation.</text>
</comment>
<comment type="caution">
    <text evidence="5">The sequence shown here is derived from an EMBL/GenBank/DDBJ whole genome shotgun (WGS) entry which is preliminary data.</text>
</comment>
<dbReference type="PIRSF" id="PIRSF006305">
    <property type="entry name" value="Maf"/>
    <property type="match status" value="1"/>
</dbReference>
<dbReference type="RefSeq" id="WP_377212590.1">
    <property type="nucleotide sequence ID" value="NZ_JBHTJV010000009.1"/>
</dbReference>
<dbReference type="CDD" id="cd00555">
    <property type="entry name" value="Maf"/>
    <property type="match status" value="1"/>
</dbReference>
<evidence type="ECO:0000256" key="1">
    <source>
        <dbReference type="ARBA" id="ARBA00001968"/>
    </source>
</evidence>
<feature type="site" description="Important for substrate specificity" evidence="4">
    <location>
        <position position="15"/>
    </location>
</feature>
<evidence type="ECO:0000256" key="3">
    <source>
        <dbReference type="ARBA" id="ARBA00023080"/>
    </source>
</evidence>
<dbReference type="Proteomes" id="UP001597101">
    <property type="component" value="Unassembled WGS sequence"/>
</dbReference>
<dbReference type="Gene3D" id="3.90.950.10">
    <property type="match status" value="1"/>
</dbReference>
<comment type="subcellular location">
    <subcellularLocation>
        <location evidence="4">Cytoplasm</location>
    </subcellularLocation>
</comment>
<evidence type="ECO:0000313" key="6">
    <source>
        <dbReference type="Proteomes" id="UP001597101"/>
    </source>
</evidence>
<proteinExistence type="inferred from homology"/>
<reference evidence="6" key="1">
    <citation type="journal article" date="2019" name="Int. J. Syst. Evol. Microbiol.">
        <title>The Global Catalogue of Microorganisms (GCM) 10K type strain sequencing project: providing services to taxonomists for standard genome sequencing and annotation.</title>
        <authorList>
            <consortium name="The Broad Institute Genomics Platform"/>
            <consortium name="The Broad Institute Genome Sequencing Center for Infectious Disease"/>
            <person name="Wu L."/>
            <person name="Ma J."/>
        </authorList>
    </citation>
    <scope>NUCLEOTIDE SEQUENCE [LARGE SCALE GENOMIC DNA]</scope>
    <source>
        <strain evidence="6">CCUG 60023</strain>
    </source>
</reference>
<dbReference type="EC" id="3.6.1.-" evidence="4"/>
<dbReference type="SUPFAM" id="SSF52972">
    <property type="entry name" value="ITPase-like"/>
    <property type="match status" value="1"/>
</dbReference>
<evidence type="ECO:0000256" key="4">
    <source>
        <dbReference type="HAMAP-Rule" id="MF_00528"/>
    </source>
</evidence>
<dbReference type="InterPro" id="IPR029001">
    <property type="entry name" value="ITPase-like_fam"/>
</dbReference>
<gene>
    <name evidence="5" type="ORF">ACFQ14_09980</name>
</gene>
<dbReference type="PANTHER" id="PTHR43213:SF5">
    <property type="entry name" value="BIFUNCTIONAL DTTP_UTP PYROPHOSPHATASE_METHYLTRANSFERASE PROTEIN-RELATED"/>
    <property type="match status" value="1"/>
</dbReference>
<feature type="site" description="Important for substrate specificity" evidence="4">
    <location>
        <position position="79"/>
    </location>
</feature>
<dbReference type="NCBIfam" id="NF002690">
    <property type="entry name" value="PRK02478.1"/>
    <property type="match status" value="1"/>
</dbReference>
<evidence type="ECO:0000313" key="5">
    <source>
        <dbReference type="EMBL" id="MFD0916736.1"/>
    </source>
</evidence>
<name>A0ABW3FJ02_9HYPH</name>
<feature type="active site" description="Proton acceptor" evidence="4">
    <location>
        <position position="78"/>
    </location>
</feature>
<protein>
    <recommendedName>
        <fullName evidence="4">7-methyl-GTP pyrophosphatase</fullName>
        <shortName evidence="4">m(7)GTP pyrophosphatase</shortName>
        <ecNumber evidence="4">3.6.1.-</ecNumber>
    </recommendedName>
</protein>
<dbReference type="EMBL" id="JBHTJV010000009">
    <property type="protein sequence ID" value="MFD0916736.1"/>
    <property type="molecule type" value="Genomic_DNA"/>
</dbReference>
<keyword evidence="4" id="KW-0963">Cytoplasm</keyword>
<comment type="similarity">
    <text evidence="4">Belongs to the Maf family. YceF subfamily.</text>
</comment>
<dbReference type="InterPro" id="IPR003697">
    <property type="entry name" value="Maf-like"/>
</dbReference>
<dbReference type="HAMAP" id="MF_00528">
    <property type="entry name" value="Maf"/>
    <property type="match status" value="1"/>
</dbReference>
<dbReference type="Pfam" id="PF02545">
    <property type="entry name" value="Maf"/>
    <property type="match status" value="1"/>
</dbReference>
<evidence type="ECO:0000256" key="2">
    <source>
        <dbReference type="ARBA" id="ARBA00022801"/>
    </source>
</evidence>
<keyword evidence="3 4" id="KW-0546">Nucleotide metabolism</keyword>
<organism evidence="5 6">
    <name type="scientific">Pseudahrensia aquimaris</name>
    <dbReference type="NCBI Taxonomy" id="744461"/>
    <lineage>
        <taxon>Bacteria</taxon>
        <taxon>Pseudomonadati</taxon>
        <taxon>Pseudomonadota</taxon>
        <taxon>Alphaproteobacteria</taxon>
        <taxon>Hyphomicrobiales</taxon>
        <taxon>Ahrensiaceae</taxon>
        <taxon>Pseudahrensia</taxon>
    </lineage>
</organism>
<comment type="catalytic activity">
    <reaction evidence="4">
        <text>N(7)-methyl-GTP + H2O = N(7)-methyl-GMP + diphosphate + H(+)</text>
        <dbReference type="Rhea" id="RHEA:58744"/>
        <dbReference type="ChEBI" id="CHEBI:15377"/>
        <dbReference type="ChEBI" id="CHEBI:15378"/>
        <dbReference type="ChEBI" id="CHEBI:33019"/>
        <dbReference type="ChEBI" id="CHEBI:58285"/>
        <dbReference type="ChEBI" id="CHEBI:87133"/>
    </reaction>
</comment>
<keyword evidence="6" id="KW-1185">Reference proteome</keyword>
<accession>A0ABW3FJ02</accession>
<comment type="cofactor">
    <cofactor evidence="1 4">
        <name>a divalent metal cation</name>
        <dbReference type="ChEBI" id="CHEBI:60240"/>
    </cofactor>
</comment>